<name>A0ABX5XSH1_9BACT</name>
<dbReference type="InterPro" id="IPR013783">
    <property type="entry name" value="Ig-like_fold"/>
</dbReference>
<accession>A0ABX5XSH1</accession>
<keyword evidence="2" id="KW-0732">Signal</keyword>
<protein>
    <submittedName>
        <fullName evidence="3">Cna protein B-type domain protein</fullName>
    </submittedName>
</protein>
<dbReference type="SUPFAM" id="SSF49452">
    <property type="entry name" value="Starch-binding domain-like"/>
    <property type="match status" value="1"/>
</dbReference>
<dbReference type="Proteomes" id="UP000318081">
    <property type="component" value="Chromosome"/>
</dbReference>
<feature type="compositionally biased region" description="Low complexity" evidence="1">
    <location>
        <begin position="367"/>
        <end position="378"/>
    </location>
</feature>
<evidence type="ECO:0000256" key="2">
    <source>
        <dbReference type="SAM" id="SignalP"/>
    </source>
</evidence>
<evidence type="ECO:0000313" key="4">
    <source>
        <dbReference type="Proteomes" id="UP000318081"/>
    </source>
</evidence>
<dbReference type="RefSeq" id="WP_145208957.1">
    <property type="nucleotide sequence ID" value="NZ_CP036432.1"/>
</dbReference>
<dbReference type="InterPro" id="IPR013784">
    <property type="entry name" value="Carb-bd-like_fold"/>
</dbReference>
<evidence type="ECO:0000256" key="1">
    <source>
        <dbReference type="SAM" id="MobiDB-lite"/>
    </source>
</evidence>
<feature type="region of interest" description="Disordered" evidence="1">
    <location>
        <begin position="353"/>
        <end position="378"/>
    </location>
</feature>
<proteinExistence type="predicted"/>
<evidence type="ECO:0000313" key="3">
    <source>
        <dbReference type="EMBL" id="QDV82854.1"/>
    </source>
</evidence>
<feature type="chain" id="PRO_5046326498" evidence="2">
    <location>
        <begin position="23"/>
        <end position="378"/>
    </location>
</feature>
<dbReference type="Gene3D" id="2.60.40.10">
    <property type="entry name" value="Immunoglobulins"/>
    <property type="match status" value="1"/>
</dbReference>
<dbReference type="Gene3D" id="2.60.40.1120">
    <property type="entry name" value="Carboxypeptidase-like, regulatory domain"/>
    <property type="match status" value="1"/>
</dbReference>
<keyword evidence="4" id="KW-1185">Reference proteome</keyword>
<dbReference type="EMBL" id="CP036432">
    <property type="protein sequence ID" value="QDV82854.1"/>
    <property type="molecule type" value="Genomic_DNA"/>
</dbReference>
<dbReference type="SUPFAM" id="SSF49478">
    <property type="entry name" value="Cna protein B-type domain"/>
    <property type="match status" value="1"/>
</dbReference>
<organism evidence="3 4">
    <name type="scientific">Stieleria magnilauensis</name>
    <dbReference type="NCBI Taxonomy" id="2527963"/>
    <lineage>
        <taxon>Bacteria</taxon>
        <taxon>Pseudomonadati</taxon>
        <taxon>Planctomycetota</taxon>
        <taxon>Planctomycetia</taxon>
        <taxon>Pirellulales</taxon>
        <taxon>Pirellulaceae</taxon>
        <taxon>Stieleria</taxon>
    </lineage>
</organism>
<reference evidence="3 4" key="1">
    <citation type="submission" date="2019-02" db="EMBL/GenBank/DDBJ databases">
        <title>Deep-cultivation of Planctomycetes and their phenomic and genomic characterization uncovers novel biology.</title>
        <authorList>
            <person name="Wiegand S."/>
            <person name="Jogler M."/>
            <person name="Boedeker C."/>
            <person name="Pinto D."/>
            <person name="Vollmers J."/>
            <person name="Rivas-Marin E."/>
            <person name="Kohn T."/>
            <person name="Peeters S.H."/>
            <person name="Heuer A."/>
            <person name="Rast P."/>
            <person name="Oberbeckmann S."/>
            <person name="Bunk B."/>
            <person name="Jeske O."/>
            <person name="Meyerdierks A."/>
            <person name="Storesund J.E."/>
            <person name="Kallscheuer N."/>
            <person name="Luecker S."/>
            <person name="Lage O.M."/>
            <person name="Pohl T."/>
            <person name="Merkel B.J."/>
            <person name="Hornburger P."/>
            <person name="Mueller R.-W."/>
            <person name="Bruemmer F."/>
            <person name="Labrenz M."/>
            <person name="Spormann A.M."/>
            <person name="Op den Camp H."/>
            <person name="Overmann J."/>
            <person name="Amann R."/>
            <person name="Jetten M.S.M."/>
            <person name="Mascher T."/>
            <person name="Medema M.H."/>
            <person name="Devos D.P."/>
            <person name="Kaster A.-K."/>
            <person name="Ovreas L."/>
            <person name="Rohde M."/>
            <person name="Galperin M.Y."/>
            <person name="Jogler C."/>
        </authorList>
    </citation>
    <scope>NUCLEOTIDE SEQUENCE [LARGE SCALE GENOMIC DNA]</scope>
    <source>
        <strain evidence="3 4">TBK1r</strain>
    </source>
</reference>
<feature type="signal peptide" evidence="2">
    <location>
        <begin position="1"/>
        <end position="22"/>
    </location>
</feature>
<gene>
    <name evidence="3" type="ORF">TBK1r_17860</name>
</gene>
<sequence>MQRLICSIATLALVCASGFVSAADVAQQQWVRVSESGSVQGRVIVPRSEGIAAARGAKVVLIDQFGKPAAAATESDKTGRFTLTDVKPGVYTLMIRGDGTFACCAMHIVSKEVPISEQFEIAAGAVEFSVVRNAILRYMPTGQASKVEFDPSNNPMATDRAFTGESVRLSQYEGGLRGRLTRAGFTDNPGAQGANVVIYRDGIEVARTLTDATGYFQVADLAPGSYSVLGSGKDGFGLMGIELVNPLMVQSAQGTTDGDTTLVAQTESNSDTFIMQVAPGPITVIEDRLISEEEVDEGGLLLPNGGYDPTAMSGSFGGGGGGGGGGIGGGGSLRGIAVLGGIGAAIAIGASDDDSIDTPPVISPSLPNQIQPPVVVNP</sequence>